<evidence type="ECO:0000313" key="4">
    <source>
        <dbReference type="EMBL" id="QRW25138.1"/>
    </source>
</evidence>
<evidence type="ECO:0000313" key="5">
    <source>
        <dbReference type="Proteomes" id="UP000650533"/>
    </source>
</evidence>
<dbReference type="InterPro" id="IPR054722">
    <property type="entry name" value="PolX-like_BBD"/>
</dbReference>
<dbReference type="GO" id="GO:0003676">
    <property type="term" value="F:nucleic acid binding"/>
    <property type="evidence" value="ECO:0007669"/>
    <property type="project" value="InterPro"/>
</dbReference>
<keyword evidence="1" id="KW-0479">Metal-binding</keyword>
<dbReference type="EMBL" id="CP059670">
    <property type="protein sequence ID" value="QRW25138.1"/>
    <property type="molecule type" value="Genomic_DNA"/>
</dbReference>
<dbReference type="Pfam" id="PF13976">
    <property type="entry name" value="gag_pre-integrs"/>
    <property type="match status" value="1"/>
</dbReference>
<feature type="domain" description="CCHC-type" evidence="3">
    <location>
        <begin position="218"/>
        <end position="231"/>
    </location>
</feature>
<dbReference type="PANTHER" id="PTHR47481">
    <property type="match status" value="1"/>
</dbReference>
<dbReference type="GeneID" id="67029366"/>
<dbReference type="Pfam" id="PF14223">
    <property type="entry name" value="Retrotran_gag_2"/>
    <property type="match status" value="1"/>
</dbReference>
<feature type="region of interest" description="Disordered" evidence="2">
    <location>
        <begin position="196"/>
        <end position="281"/>
    </location>
</feature>
<dbReference type="Pfam" id="PF22936">
    <property type="entry name" value="Pol_BBD"/>
    <property type="match status" value="1"/>
</dbReference>
<gene>
    <name evidence="4" type="ORF">RhiXN_07087</name>
</gene>
<sequence>MVLCMQKLLSIATGAEPAPVALTSKEAKDSIKVSQQAEKMAKWKQRDNKAFLQITLNMEDGVMNNIVDTTLANKAWTRIIKRWEGKGMQLLSFLYQQLMSTKIEEEEDLTTGFNLIKSTVSKIKTLGESISNFLLAQIIMNALPPSYAIVSTVIQTSTQQAAITSNAICKATLQEEERRQKGGGITAMFAQLLKGKSMTRKSARNNPKGKRKDLGPPCANCSKPGHTKQECWAKGGGAKGTGPWQRQQNSKQSKDKSNKSQANTSKGNSAKVAVTDKSGNSSVGPKIYALTVLDKLSHNKNTWLLDLGASRHMTPNRHWFYTYQTLTPPIQIQVGNGNLIPAIGVGQVHVMLYNRHGVKTPAFIKTHPGGTNVLFCKSFGAILVGDQGNGPEIGFARETSGQLYKVKCVVKHTKVDTYMAIVESKSINNRDNIDAGEFVAYATGKIAHADLKTWHRQLGHVSYEYVLDMFWNGSVHGMDIVGKRSPPQSPCKPCLKGKHACAPFVPSQSTLSAVLQLMHSNLHGPAAVQGIGRI</sequence>
<dbReference type="PROSITE" id="PS50158">
    <property type="entry name" value="ZF_CCHC"/>
    <property type="match status" value="1"/>
</dbReference>
<reference evidence="4" key="1">
    <citation type="submission" date="2020-05" db="EMBL/GenBank/DDBJ databases">
        <title>Evolutionary and genomic comparisons of hybrid uninucleate and nonhybrid Rhizoctonia fungi.</title>
        <authorList>
            <person name="Li C."/>
            <person name="Chen X."/>
        </authorList>
    </citation>
    <scope>NUCLEOTIDE SEQUENCE</scope>
    <source>
        <strain evidence="4">AG-1 IA</strain>
    </source>
</reference>
<accession>A0A8H8T239</accession>
<evidence type="ECO:0000256" key="1">
    <source>
        <dbReference type="PROSITE-ProRule" id="PRU00047"/>
    </source>
</evidence>
<dbReference type="GO" id="GO:0008270">
    <property type="term" value="F:zinc ion binding"/>
    <property type="evidence" value="ECO:0007669"/>
    <property type="project" value="UniProtKB-KW"/>
</dbReference>
<dbReference type="PANTHER" id="PTHR47481:SF22">
    <property type="entry name" value="RETROTRANSPOSON GAG DOMAIN-CONTAINING PROTEIN"/>
    <property type="match status" value="1"/>
</dbReference>
<evidence type="ECO:0000259" key="3">
    <source>
        <dbReference type="PROSITE" id="PS50158"/>
    </source>
</evidence>
<keyword evidence="1" id="KW-0862">Zinc</keyword>
<dbReference type="RefSeq" id="XP_043185375.1">
    <property type="nucleotide sequence ID" value="XM_043326903.1"/>
</dbReference>
<evidence type="ECO:0000256" key="2">
    <source>
        <dbReference type="SAM" id="MobiDB-lite"/>
    </source>
</evidence>
<dbReference type="InterPro" id="IPR025724">
    <property type="entry name" value="GAG-pre-integrase_dom"/>
</dbReference>
<dbReference type="Proteomes" id="UP000650533">
    <property type="component" value="Chromosome 13"/>
</dbReference>
<proteinExistence type="predicted"/>
<feature type="compositionally biased region" description="Basic residues" evidence="2">
    <location>
        <begin position="197"/>
        <end position="211"/>
    </location>
</feature>
<name>A0A8H8T239_9AGAM</name>
<organism evidence="4 5">
    <name type="scientific">Rhizoctonia solani</name>
    <dbReference type="NCBI Taxonomy" id="456999"/>
    <lineage>
        <taxon>Eukaryota</taxon>
        <taxon>Fungi</taxon>
        <taxon>Dikarya</taxon>
        <taxon>Basidiomycota</taxon>
        <taxon>Agaricomycotina</taxon>
        <taxon>Agaricomycetes</taxon>
        <taxon>Cantharellales</taxon>
        <taxon>Ceratobasidiaceae</taxon>
        <taxon>Rhizoctonia</taxon>
    </lineage>
</organism>
<dbReference type="AlphaFoldDB" id="A0A8H8T239"/>
<dbReference type="KEGG" id="rsx:RhiXN_07087"/>
<keyword evidence="1" id="KW-0863">Zinc-finger</keyword>
<protein>
    <submittedName>
        <fullName evidence="4">Retrovirus-related Pol polyprotein from transposon TNT 1-94</fullName>
    </submittedName>
</protein>
<dbReference type="InterPro" id="IPR001878">
    <property type="entry name" value="Znf_CCHC"/>
</dbReference>